<dbReference type="RefSeq" id="WP_009308686.1">
    <property type="nucleotide sequence ID" value="NZ_AEJC01000181.1"/>
</dbReference>
<dbReference type="Gene3D" id="3.30.565.10">
    <property type="entry name" value="Histidine kinase-like ATPase, C-terminal domain"/>
    <property type="match status" value="1"/>
</dbReference>
<accession>L1L2N2</accession>
<dbReference type="PATRIC" id="fig|698759.3.peg.2468"/>
<dbReference type="InterPro" id="IPR003594">
    <property type="entry name" value="HATPase_dom"/>
</dbReference>
<feature type="region of interest" description="Disordered" evidence="2">
    <location>
        <begin position="1"/>
        <end position="25"/>
    </location>
</feature>
<comment type="caution">
    <text evidence="4">The sequence shown here is derived from an EMBL/GenBank/DDBJ whole genome shotgun (WGS) entry which is preliminary data.</text>
</comment>
<dbReference type="PANTHER" id="PTHR35526">
    <property type="entry name" value="ANTI-SIGMA-F FACTOR RSBW-RELATED"/>
    <property type="match status" value="1"/>
</dbReference>
<evidence type="ECO:0000256" key="2">
    <source>
        <dbReference type="SAM" id="MobiDB-lite"/>
    </source>
</evidence>
<proteinExistence type="predicted"/>
<dbReference type="InterPro" id="IPR050267">
    <property type="entry name" value="Anti-sigma-factor_SerPK"/>
</dbReference>
<feature type="domain" description="Histidine kinase/HSP90-like ATPase" evidence="3">
    <location>
        <begin position="47"/>
        <end position="149"/>
    </location>
</feature>
<evidence type="ECO:0000313" key="5">
    <source>
        <dbReference type="Proteomes" id="UP000010411"/>
    </source>
</evidence>
<reference evidence="4 5" key="1">
    <citation type="submission" date="2012-11" db="EMBL/GenBank/DDBJ databases">
        <authorList>
            <person name="Huguet-Tapia J.C."/>
            <person name="Durkin A.S."/>
            <person name="Pettis G.S."/>
            <person name="Badger J.H."/>
        </authorList>
    </citation>
    <scope>NUCLEOTIDE SEQUENCE [LARGE SCALE GENOMIC DNA]</scope>
    <source>
        <strain evidence="4 5">91-03</strain>
    </source>
</reference>
<evidence type="ECO:0000259" key="3">
    <source>
        <dbReference type="Pfam" id="PF13581"/>
    </source>
</evidence>
<dbReference type="PANTHER" id="PTHR35526:SF3">
    <property type="entry name" value="ANTI-SIGMA-F FACTOR RSBW"/>
    <property type="match status" value="1"/>
</dbReference>
<dbReference type="Pfam" id="PF13581">
    <property type="entry name" value="HATPase_c_2"/>
    <property type="match status" value="1"/>
</dbReference>
<keyword evidence="4" id="KW-0418">Kinase</keyword>
<sequence>RRPATPVRPAPHTQEELDDGSQCPSREHGGAVLISLKRSRLFQMAVPAHPSCAARVRRMVAAHLTLWGLPALVDDAVLATDELFTNAVRHASTDPADTVSLLLECSERELRVTLADPSPALPRPRAVDGAAESGRGLSIVAALADDWGTDPPDPGAVGKKVWFSLAVREPT</sequence>
<keyword evidence="1" id="KW-0723">Serine/threonine-protein kinase</keyword>
<dbReference type="EMBL" id="AEJC01000181">
    <property type="protein sequence ID" value="EKX66965.1"/>
    <property type="molecule type" value="Genomic_DNA"/>
</dbReference>
<keyword evidence="5" id="KW-1185">Reference proteome</keyword>
<dbReference type="InterPro" id="IPR036890">
    <property type="entry name" value="HATPase_C_sf"/>
</dbReference>
<feature type="non-terminal residue" evidence="4">
    <location>
        <position position="1"/>
    </location>
</feature>
<organism evidence="4 5">
    <name type="scientific">Streptomyces ipomoeae 91-03</name>
    <dbReference type="NCBI Taxonomy" id="698759"/>
    <lineage>
        <taxon>Bacteria</taxon>
        <taxon>Bacillati</taxon>
        <taxon>Actinomycetota</taxon>
        <taxon>Actinomycetes</taxon>
        <taxon>Kitasatosporales</taxon>
        <taxon>Streptomycetaceae</taxon>
        <taxon>Streptomyces</taxon>
    </lineage>
</organism>
<dbReference type="GO" id="GO:0004674">
    <property type="term" value="F:protein serine/threonine kinase activity"/>
    <property type="evidence" value="ECO:0007669"/>
    <property type="project" value="UniProtKB-KW"/>
</dbReference>
<dbReference type="Proteomes" id="UP000010411">
    <property type="component" value="Unassembled WGS sequence"/>
</dbReference>
<gene>
    <name evidence="4" type="ORF">STRIP9103_00246</name>
</gene>
<protein>
    <submittedName>
        <fullName evidence="4">ATPase/histidine kinase/DNA gyrase B/HSP90 domain protein</fullName>
    </submittedName>
</protein>
<name>L1L2N2_9ACTN</name>
<dbReference type="CDD" id="cd16936">
    <property type="entry name" value="HATPase_RsbW-like"/>
    <property type="match status" value="1"/>
</dbReference>
<keyword evidence="4" id="KW-0808">Transferase</keyword>
<dbReference type="AlphaFoldDB" id="L1L2N2"/>
<dbReference type="SUPFAM" id="SSF55874">
    <property type="entry name" value="ATPase domain of HSP90 chaperone/DNA topoisomerase II/histidine kinase"/>
    <property type="match status" value="1"/>
</dbReference>
<evidence type="ECO:0000313" key="4">
    <source>
        <dbReference type="EMBL" id="EKX66965.1"/>
    </source>
</evidence>
<evidence type="ECO:0000256" key="1">
    <source>
        <dbReference type="ARBA" id="ARBA00022527"/>
    </source>
</evidence>